<dbReference type="OrthoDB" id="9796076at2"/>
<dbReference type="CDD" id="cd07043">
    <property type="entry name" value="STAS_anti-anti-sigma_factors"/>
    <property type="match status" value="1"/>
</dbReference>
<dbReference type="InterPro" id="IPR002645">
    <property type="entry name" value="STAS_dom"/>
</dbReference>
<proteinExistence type="inferred from homology"/>
<dbReference type="PANTHER" id="PTHR33495">
    <property type="entry name" value="ANTI-SIGMA FACTOR ANTAGONIST TM_1081-RELATED-RELATED"/>
    <property type="match status" value="1"/>
</dbReference>
<dbReference type="KEGG" id="glt:GlitD10_0957"/>
<dbReference type="SUPFAM" id="SSF52091">
    <property type="entry name" value="SpoIIaa-like"/>
    <property type="match status" value="1"/>
</dbReference>
<evidence type="ECO:0000313" key="4">
    <source>
        <dbReference type="EMBL" id="APB33275.1"/>
    </source>
</evidence>
<dbReference type="InterPro" id="IPR003658">
    <property type="entry name" value="Anti-sigma_ant"/>
</dbReference>
<dbReference type="Gene3D" id="3.30.750.24">
    <property type="entry name" value="STAS domain"/>
    <property type="match status" value="1"/>
</dbReference>
<dbReference type="NCBIfam" id="TIGR00377">
    <property type="entry name" value="ant_ant_sig"/>
    <property type="match status" value="1"/>
</dbReference>
<dbReference type="RefSeq" id="WP_071453885.1">
    <property type="nucleotide sequence ID" value="NZ_CP017675.1"/>
</dbReference>
<evidence type="ECO:0000256" key="1">
    <source>
        <dbReference type="ARBA" id="ARBA00009013"/>
    </source>
</evidence>
<evidence type="ECO:0000259" key="3">
    <source>
        <dbReference type="PROSITE" id="PS50801"/>
    </source>
</evidence>
<sequence>MSQLPLEVVVPPVRLDTTTKDGLTQQVKQIASQKATLVLLDLSQVEFVDSSGLGAMVAALKSLRSVGGELALCQPSAQVKTLLEITGLERIIKIYPNRQAFDQEYAK</sequence>
<name>A0A1J0ABG3_9CYAN</name>
<dbReference type="EMBL" id="CP017675">
    <property type="protein sequence ID" value="APB33275.1"/>
    <property type="molecule type" value="Genomic_DNA"/>
</dbReference>
<comment type="similarity">
    <text evidence="1 2">Belongs to the anti-sigma-factor antagonist family.</text>
</comment>
<dbReference type="AlphaFoldDB" id="A0A1J0ABG3"/>
<reference evidence="4 5" key="1">
    <citation type="submission" date="2016-10" db="EMBL/GenBank/DDBJ databases">
        <title>Description of Gloeomargarita lithophora gen. nov., sp. nov., a thylakoid-bearing basal-branching cyanobacterium with intracellular carbonates, and proposal for Gloeomargaritales ord. nov.</title>
        <authorList>
            <person name="Moreira D."/>
            <person name="Tavera R."/>
            <person name="Benzerara K."/>
            <person name="Skouri-Panet F."/>
            <person name="Couradeau E."/>
            <person name="Gerard E."/>
            <person name="Loussert C."/>
            <person name="Novelo E."/>
            <person name="Zivanovic Y."/>
            <person name="Lopez-Garcia P."/>
        </authorList>
    </citation>
    <scope>NUCLEOTIDE SEQUENCE [LARGE SCALE GENOMIC DNA]</scope>
    <source>
        <strain evidence="4 5">D10</strain>
    </source>
</reference>
<feature type="domain" description="STAS" evidence="3">
    <location>
        <begin position="15"/>
        <end position="107"/>
    </location>
</feature>
<dbReference type="Proteomes" id="UP000180235">
    <property type="component" value="Chromosome"/>
</dbReference>
<dbReference type="GO" id="GO:0043856">
    <property type="term" value="F:anti-sigma factor antagonist activity"/>
    <property type="evidence" value="ECO:0007669"/>
    <property type="project" value="InterPro"/>
</dbReference>
<dbReference type="Pfam" id="PF01740">
    <property type="entry name" value="STAS"/>
    <property type="match status" value="1"/>
</dbReference>
<dbReference type="PANTHER" id="PTHR33495:SF2">
    <property type="entry name" value="ANTI-SIGMA FACTOR ANTAGONIST TM_1081-RELATED"/>
    <property type="match status" value="1"/>
</dbReference>
<dbReference type="STRING" id="1188229.GlitD10_0957"/>
<dbReference type="InterPro" id="IPR036513">
    <property type="entry name" value="STAS_dom_sf"/>
</dbReference>
<protein>
    <recommendedName>
        <fullName evidence="2">Anti-sigma factor antagonist</fullName>
    </recommendedName>
</protein>
<gene>
    <name evidence="4" type="ORF">GlitD10_0957</name>
</gene>
<keyword evidence="5" id="KW-1185">Reference proteome</keyword>
<dbReference type="PROSITE" id="PS50801">
    <property type="entry name" value="STAS"/>
    <property type="match status" value="1"/>
</dbReference>
<organism evidence="4 5">
    <name type="scientific">Gloeomargarita lithophora Alchichica-D10</name>
    <dbReference type="NCBI Taxonomy" id="1188229"/>
    <lineage>
        <taxon>Bacteria</taxon>
        <taxon>Bacillati</taxon>
        <taxon>Cyanobacteriota</taxon>
        <taxon>Cyanophyceae</taxon>
        <taxon>Gloeomargaritales</taxon>
        <taxon>Gloeomargaritaceae</taxon>
        <taxon>Gloeomargarita</taxon>
    </lineage>
</organism>
<accession>A0A1J0ABG3</accession>
<evidence type="ECO:0000256" key="2">
    <source>
        <dbReference type="RuleBase" id="RU003749"/>
    </source>
</evidence>
<evidence type="ECO:0000313" key="5">
    <source>
        <dbReference type="Proteomes" id="UP000180235"/>
    </source>
</evidence>